<feature type="transmembrane region" description="Helical" evidence="1">
    <location>
        <begin position="213"/>
        <end position="233"/>
    </location>
</feature>
<evidence type="ECO:0000313" key="2">
    <source>
        <dbReference type="EMBL" id="MBB4845681.1"/>
    </source>
</evidence>
<dbReference type="RefSeq" id="WP_184303868.1">
    <property type="nucleotide sequence ID" value="NZ_JACHLP010000010.1"/>
</dbReference>
<dbReference type="Proteomes" id="UP000562027">
    <property type="component" value="Unassembled WGS sequence"/>
</dbReference>
<feature type="transmembrane region" description="Helical" evidence="1">
    <location>
        <begin position="95"/>
        <end position="118"/>
    </location>
</feature>
<protein>
    <submittedName>
        <fullName evidence="2">Putative membrane protein</fullName>
    </submittedName>
</protein>
<keyword evidence="1" id="KW-0812">Transmembrane</keyword>
<accession>A0A840LD87</accession>
<feature type="transmembrane region" description="Helical" evidence="1">
    <location>
        <begin position="29"/>
        <end position="49"/>
    </location>
</feature>
<dbReference type="AlphaFoldDB" id="A0A840LD87"/>
<feature type="transmembrane region" description="Helical" evidence="1">
    <location>
        <begin position="181"/>
        <end position="201"/>
    </location>
</feature>
<dbReference type="Pfam" id="PF07077">
    <property type="entry name" value="DUF1345"/>
    <property type="match status" value="1"/>
</dbReference>
<keyword evidence="1" id="KW-1133">Transmembrane helix</keyword>
<keyword evidence="3" id="KW-1185">Reference proteome</keyword>
<evidence type="ECO:0000313" key="3">
    <source>
        <dbReference type="Proteomes" id="UP000562027"/>
    </source>
</evidence>
<evidence type="ECO:0000256" key="1">
    <source>
        <dbReference type="SAM" id="Phobius"/>
    </source>
</evidence>
<keyword evidence="1" id="KW-0472">Membrane</keyword>
<proteinExistence type="predicted"/>
<organism evidence="2 3">
    <name type="scientific">Roseateles oligotrophus</name>
    <dbReference type="NCBI Taxonomy" id="1769250"/>
    <lineage>
        <taxon>Bacteria</taxon>
        <taxon>Pseudomonadati</taxon>
        <taxon>Pseudomonadota</taxon>
        <taxon>Betaproteobacteria</taxon>
        <taxon>Burkholderiales</taxon>
        <taxon>Sphaerotilaceae</taxon>
        <taxon>Roseateles</taxon>
    </lineage>
</organism>
<feature type="transmembrane region" description="Helical" evidence="1">
    <location>
        <begin position="130"/>
        <end position="153"/>
    </location>
</feature>
<dbReference type="InterPro" id="IPR009781">
    <property type="entry name" value="DUF1345"/>
</dbReference>
<gene>
    <name evidence="2" type="ORF">HNP55_004233</name>
</gene>
<reference evidence="2 3" key="1">
    <citation type="submission" date="2020-08" db="EMBL/GenBank/DDBJ databases">
        <title>Functional genomics of gut bacteria from endangered species of beetles.</title>
        <authorList>
            <person name="Carlos-Shanley C."/>
        </authorList>
    </citation>
    <scope>NUCLEOTIDE SEQUENCE [LARGE SCALE GENOMIC DNA]</scope>
    <source>
        <strain evidence="2 3">S00239</strain>
    </source>
</reference>
<name>A0A840LD87_9BURK</name>
<sequence length="234" mass="25593">MPADTPTPSRPPRRRRPRLLALLQARPRLFIAAGLALAVGFLLPLFMTLRNVTCSLIAWNVGTTLYVALAALMMLRSDHGRMRSRASLQDDGQLFILVMAVVSALASLAAIAFELAVVKEMQGLLKSLHIGLAGYTVLSSWAFVQVMFALHYAHEYYAELERGHPPGLQFPGEQAPEYGDFFYFAAVIGTSGQTADVAFVSKPLRRIGSLHCILAYLFNTTVLALLINIGASLF</sequence>
<dbReference type="EMBL" id="JACHLP010000010">
    <property type="protein sequence ID" value="MBB4845681.1"/>
    <property type="molecule type" value="Genomic_DNA"/>
</dbReference>
<comment type="caution">
    <text evidence="2">The sequence shown here is derived from an EMBL/GenBank/DDBJ whole genome shotgun (WGS) entry which is preliminary data.</text>
</comment>
<feature type="transmembrane region" description="Helical" evidence="1">
    <location>
        <begin position="56"/>
        <end position="75"/>
    </location>
</feature>